<accession>A0A8S5P7W5</accession>
<reference evidence="1" key="1">
    <citation type="journal article" date="2021" name="Proc. Natl. Acad. Sci. U.S.A.">
        <title>A Catalog of Tens of Thousands of Viruses from Human Metagenomes Reveals Hidden Associations with Chronic Diseases.</title>
        <authorList>
            <person name="Tisza M.J."/>
            <person name="Buck C.B."/>
        </authorList>
    </citation>
    <scope>NUCLEOTIDE SEQUENCE</scope>
    <source>
        <strain evidence="1">CttEB8</strain>
    </source>
</reference>
<sequence length="129" mass="14727">MDPNSGIINSEEDYNAILPESYLTEYPWQAEYANGLPWLWMNFKAKVSEGTQICIKHNNKFCEFTNIPESIGTVSADKKILTMKDINKYLGFECQKDLGVQKVDLTGIYQVYVLDKNGAVTQEIVFECK</sequence>
<protein>
    <submittedName>
        <fullName evidence="1">Uncharacterized protein</fullName>
    </submittedName>
</protein>
<organism evidence="1">
    <name type="scientific">Herelleviridae sp. cttEB8</name>
    <dbReference type="NCBI Taxonomy" id="2825832"/>
    <lineage>
        <taxon>Viruses</taxon>
        <taxon>Duplodnaviria</taxon>
        <taxon>Heunggongvirae</taxon>
        <taxon>Uroviricota</taxon>
        <taxon>Caudoviricetes</taxon>
        <taxon>Herelleviridae</taxon>
    </lineage>
</organism>
<evidence type="ECO:0000313" key="1">
    <source>
        <dbReference type="EMBL" id="DAE02292.1"/>
    </source>
</evidence>
<name>A0A8S5P7W5_9CAUD</name>
<dbReference type="EMBL" id="BK015344">
    <property type="protein sequence ID" value="DAE02292.1"/>
    <property type="molecule type" value="Genomic_DNA"/>
</dbReference>
<proteinExistence type="predicted"/>